<proteinExistence type="predicted"/>
<reference evidence="1 2" key="1">
    <citation type="journal article" date="2023" name="J. Hered.">
        <title>Chromosome-level genome of the wood stork (Mycteria americana) provides insight into avian chromosome evolution.</title>
        <authorList>
            <person name="Flamio R. Jr."/>
            <person name="Ramstad K.M."/>
        </authorList>
    </citation>
    <scope>NUCLEOTIDE SEQUENCE [LARGE SCALE GENOMIC DNA]</scope>
    <source>
        <strain evidence="1">JAX WOST 10</strain>
    </source>
</reference>
<dbReference type="EMBL" id="JAUNZN010000001">
    <property type="protein sequence ID" value="KAK4831401.1"/>
    <property type="molecule type" value="Genomic_DNA"/>
</dbReference>
<keyword evidence="2" id="KW-1185">Reference proteome</keyword>
<organism evidence="1 2">
    <name type="scientific">Mycteria americana</name>
    <name type="common">Wood stork</name>
    <dbReference type="NCBI Taxonomy" id="33587"/>
    <lineage>
        <taxon>Eukaryota</taxon>
        <taxon>Metazoa</taxon>
        <taxon>Chordata</taxon>
        <taxon>Craniata</taxon>
        <taxon>Vertebrata</taxon>
        <taxon>Euteleostomi</taxon>
        <taxon>Archelosauria</taxon>
        <taxon>Archosauria</taxon>
        <taxon>Dinosauria</taxon>
        <taxon>Saurischia</taxon>
        <taxon>Theropoda</taxon>
        <taxon>Coelurosauria</taxon>
        <taxon>Aves</taxon>
        <taxon>Neognathae</taxon>
        <taxon>Neoaves</taxon>
        <taxon>Aequornithes</taxon>
        <taxon>Ciconiiformes</taxon>
        <taxon>Ciconiidae</taxon>
        <taxon>Mycteria</taxon>
    </lineage>
</organism>
<evidence type="ECO:0000313" key="2">
    <source>
        <dbReference type="Proteomes" id="UP001333110"/>
    </source>
</evidence>
<dbReference type="Proteomes" id="UP001333110">
    <property type="component" value="Unassembled WGS sequence"/>
</dbReference>
<accession>A0AAN7NUV4</accession>
<comment type="caution">
    <text evidence="1">The sequence shown here is derived from an EMBL/GenBank/DDBJ whole genome shotgun (WGS) entry which is preliminary data.</text>
</comment>
<protein>
    <submittedName>
        <fullName evidence="1">Uncharacterized protein</fullName>
    </submittedName>
</protein>
<gene>
    <name evidence="1" type="ORF">QYF61_017532</name>
</gene>
<evidence type="ECO:0000313" key="1">
    <source>
        <dbReference type="EMBL" id="KAK4831401.1"/>
    </source>
</evidence>
<sequence length="659" mass="73648">MDEAKREVPSVCSVWRCLHGGAELPLPRSEAGAKSGQSHLARTKARQEMAEQLKLLRRPLSPKLPSKLSTPREKVAGRIFGQYLTRVITNANTENGKAVAGTYISAQGQVKQMLPSAMIIYPAVQCKSNPKIHACLFIRFVMVKHKSNSKTPFFRLISSLAVHSPSLTTLLLAQYISNTDMHSDHGQIQFQPKTTDLHGLRRGLFPSEASLPTKEVEQKGDRYSPGLVHKDNDPACWSLPGVTASRVDQYEIIPVYSSSQMPNQRKEKNIFSVQTPRRDFIITKNPNGPDSFPSHKNHKLQSTGRAYFTPIFTLESLAAGSSSHPLTLKTTLKKPLVSHYNCEVLSSQLMTKKRSFQTEVNTIDDPTDYYHEVWSPSHGIQSFKNCSSMSPFHRVQSFRNGLLQSGLHGLQFLPENLLLHWLSMGCRADICFDVVLHGLQGDNVCRHSVHHGLQGNLCSGTWSTSSPSFFTDPAAVQCFALFKIHFPRGTTILADILSCALWWVCWSQLEPAVSGMGAAPELFSQKPPLEFPTTKTLPHTPNTMINYKILGPDFLGHNYPSCTHTGWGQLAGKWLCRQGPGILVDDKLNMRQHHALGAKKTNHMLASELVKPHLEYCVQFGALQYEMDIDTLWQRPTKMVRGLEHMTLKESLRAGFVQP</sequence>
<dbReference type="AlphaFoldDB" id="A0AAN7NUV4"/>
<name>A0AAN7NUV4_MYCAM</name>